<name>F9UK63_9BACT</name>
<dbReference type="STRING" id="1037410.MCSF7_01371"/>
<keyword evidence="2" id="KW-1185">Reference proteome</keyword>
<dbReference type="eggNOG" id="ENOG5030N0Q">
    <property type="taxonomic scope" value="Bacteria"/>
</dbReference>
<accession>F9UK63</accession>
<protein>
    <submittedName>
        <fullName evidence="1">Uncharacterized protein</fullName>
    </submittedName>
</protein>
<sequence>MENYQLNQNYGTALPVLKPILLNQDFLTKVKGEKLKSNILVLIAEDENYVFFVSCLKELSDSSIDEQDFVLIKQNEGLNENGELTTIDLAKFVDLRTIFKIDYFDLKSKVVNDNNQIKTLPYLGIQNQLEVVNKISDKLNSKTNLPKLVMIKKVKNKN</sequence>
<gene>
    <name evidence="1" type="ORF">MCSF7_01371</name>
</gene>
<reference evidence="1 2" key="1">
    <citation type="journal article" date="2013" name="Genome Announc.">
        <title>Genome Sequence of Mycoplasma columbinum Strain SF7.</title>
        <authorList>
            <person name="Guo Z."/>
            <person name="Xu X."/>
            <person name="Zheng Q."/>
            <person name="Li T."/>
            <person name="Kuang S."/>
            <person name="Zhang Z."/>
            <person name="Chen Y."/>
            <person name="Lu X."/>
            <person name="Zhou R."/>
            <person name="Bi D."/>
            <person name="Jin H."/>
        </authorList>
    </citation>
    <scope>NUCLEOTIDE SEQUENCE [LARGE SCALE GENOMIC DNA]</scope>
    <source>
        <strain evidence="1 2">SF7</strain>
    </source>
</reference>
<comment type="caution">
    <text evidence="1">The sequence shown here is derived from an EMBL/GenBank/DDBJ whole genome shotgun (WGS) entry which is preliminary data.</text>
</comment>
<organism evidence="1 2">
    <name type="scientific">Mycoplasmopsis columbina SF7</name>
    <dbReference type="NCBI Taxonomy" id="1037410"/>
    <lineage>
        <taxon>Bacteria</taxon>
        <taxon>Bacillati</taxon>
        <taxon>Mycoplasmatota</taxon>
        <taxon>Mycoplasmoidales</taxon>
        <taxon>Metamycoplasmataceae</taxon>
        <taxon>Mycoplasmopsis</taxon>
    </lineage>
</organism>
<evidence type="ECO:0000313" key="2">
    <source>
        <dbReference type="Proteomes" id="UP000004978"/>
    </source>
</evidence>
<dbReference type="RefSeq" id="WP_006608681.1">
    <property type="nucleotide sequence ID" value="NZ_AFXA01000011.1"/>
</dbReference>
<dbReference type="Proteomes" id="UP000004978">
    <property type="component" value="Unassembled WGS sequence"/>
</dbReference>
<evidence type="ECO:0000313" key="1">
    <source>
        <dbReference type="EMBL" id="EGV00068.1"/>
    </source>
</evidence>
<proteinExistence type="predicted"/>
<dbReference type="AlphaFoldDB" id="F9UK63"/>
<dbReference type="EMBL" id="AFXA01000011">
    <property type="protein sequence ID" value="EGV00068.1"/>
    <property type="molecule type" value="Genomic_DNA"/>
</dbReference>